<protein>
    <submittedName>
        <fullName evidence="1">Uncharacterized protein</fullName>
    </submittedName>
</protein>
<organism evidence="1 2">
    <name type="scientific">Oenococcus oeni</name>
    <name type="common">Leuconostoc oenos</name>
    <dbReference type="NCBI Taxonomy" id="1247"/>
    <lineage>
        <taxon>Bacteria</taxon>
        <taxon>Bacillati</taxon>
        <taxon>Bacillota</taxon>
        <taxon>Bacilli</taxon>
        <taxon>Lactobacillales</taxon>
        <taxon>Lactobacillaceae</taxon>
        <taxon>Oenococcus</taxon>
    </lineage>
</organism>
<dbReference type="EMBL" id="WERV01000001">
    <property type="protein sequence ID" value="MDV7714409.1"/>
    <property type="molecule type" value="Genomic_DNA"/>
</dbReference>
<accession>A0AAJ2UA33</accession>
<sequence length="119" mass="13290">MIFSYECNYSRCAASIFNERYVLLTNSSELKRTVNTVSVLEYPDTTPMQKDLSENIKYAGNELTLTAFASIIHDVDAQCKNIQQLSSAEDIDLILVSGDRIIVRGELVEASKTYTDPNG</sequence>
<dbReference type="AlphaFoldDB" id="A0AAJ2UA33"/>
<comment type="caution">
    <text evidence="1">The sequence shown here is derived from an EMBL/GenBank/DDBJ whole genome shotgun (WGS) entry which is preliminary data.</text>
</comment>
<dbReference type="Proteomes" id="UP001281024">
    <property type="component" value="Unassembled WGS sequence"/>
</dbReference>
<evidence type="ECO:0000313" key="1">
    <source>
        <dbReference type="EMBL" id="MDV7714409.1"/>
    </source>
</evidence>
<gene>
    <name evidence="1" type="ORF">GA838_01250</name>
</gene>
<proteinExistence type="predicted"/>
<reference evidence="1" key="1">
    <citation type="submission" date="2019-10" db="EMBL/GenBank/DDBJ databases">
        <title>Malate fermentation in French cider.</title>
        <authorList>
            <person name="Cousin F.J."/>
            <person name="Medina Fernandez S."/>
            <person name="Misery B."/>
            <person name="Laplace J.-M."/>
            <person name="Cretenet M."/>
        </authorList>
    </citation>
    <scope>NUCLEOTIDE SEQUENCE</scope>
    <source>
        <strain evidence="1">UCMA15129</strain>
    </source>
</reference>
<evidence type="ECO:0000313" key="2">
    <source>
        <dbReference type="Proteomes" id="UP001281024"/>
    </source>
</evidence>
<name>A0AAJ2UA33_OENOE</name>